<dbReference type="SUPFAM" id="SSF102405">
    <property type="entry name" value="MCP/YpsA-like"/>
    <property type="match status" value="1"/>
</dbReference>
<organism evidence="1 2">
    <name type="scientific">Candidatus Acutalibacter pullistercoris</name>
    <dbReference type="NCBI Taxonomy" id="2838418"/>
    <lineage>
        <taxon>Bacteria</taxon>
        <taxon>Bacillati</taxon>
        <taxon>Bacillota</taxon>
        <taxon>Clostridia</taxon>
        <taxon>Eubacteriales</taxon>
        <taxon>Acutalibacteraceae</taxon>
        <taxon>Acutalibacter</taxon>
    </lineage>
</organism>
<proteinExistence type="predicted"/>
<dbReference type="PANTHER" id="PTHR38440:SF1">
    <property type="entry name" value="UPF0398 PROTEIN SPR0331"/>
    <property type="match status" value="1"/>
</dbReference>
<comment type="caution">
    <text evidence="1">The sequence shown here is derived from an EMBL/GenBank/DDBJ whole genome shotgun (WGS) entry which is preliminary data.</text>
</comment>
<name>A0A9D1YBB9_9FIRM</name>
<dbReference type="EMBL" id="DXDU01000018">
    <property type="protein sequence ID" value="HIY25817.1"/>
    <property type="molecule type" value="Genomic_DNA"/>
</dbReference>
<evidence type="ECO:0000313" key="2">
    <source>
        <dbReference type="Proteomes" id="UP000823915"/>
    </source>
</evidence>
<protein>
    <submittedName>
        <fullName evidence="1">DUF1273 domain-containing protein</fullName>
    </submittedName>
</protein>
<gene>
    <name evidence="1" type="ORF">H9838_01420</name>
</gene>
<dbReference type="AlphaFoldDB" id="A0A9D1YBB9"/>
<dbReference type="PANTHER" id="PTHR38440">
    <property type="entry name" value="UPF0398 PROTEIN YPSA"/>
    <property type="match status" value="1"/>
</dbReference>
<dbReference type="Proteomes" id="UP000823915">
    <property type="component" value="Unassembled WGS sequence"/>
</dbReference>
<sequence length="168" mass="19425">MEWTPEKACCFTGHRKIPVEDRLRLCCLLDDAITSLADRGVDTFLAGGALGFDTLAAQEVLRLRQGELPWIRLVLVLPCLGQEARWRPEDARLYYRLLDQADEVIYTADVYSKWCMFQRNRYLVNHSRYCLCYFLEGETRGGTAYTVSYARRQGLEVENLGDFSLVKR</sequence>
<dbReference type="InterPro" id="IPR010697">
    <property type="entry name" value="YspA"/>
</dbReference>
<reference evidence="1" key="2">
    <citation type="submission" date="2021-04" db="EMBL/GenBank/DDBJ databases">
        <authorList>
            <person name="Gilroy R."/>
        </authorList>
    </citation>
    <scope>NUCLEOTIDE SEQUENCE</scope>
    <source>
        <strain evidence="1">1282</strain>
    </source>
</reference>
<evidence type="ECO:0000313" key="1">
    <source>
        <dbReference type="EMBL" id="HIY25817.1"/>
    </source>
</evidence>
<accession>A0A9D1YBB9</accession>
<dbReference type="Pfam" id="PF06908">
    <property type="entry name" value="YpsA"/>
    <property type="match status" value="1"/>
</dbReference>
<reference evidence="1" key="1">
    <citation type="journal article" date="2021" name="PeerJ">
        <title>Extensive microbial diversity within the chicken gut microbiome revealed by metagenomics and culture.</title>
        <authorList>
            <person name="Gilroy R."/>
            <person name="Ravi A."/>
            <person name="Getino M."/>
            <person name="Pursley I."/>
            <person name="Horton D.L."/>
            <person name="Alikhan N.F."/>
            <person name="Baker D."/>
            <person name="Gharbi K."/>
            <person name="Hall N."/>
            <person name="Watson M."/>
            <person name="Adriaenssens E.M."/>
            <person name="Foster-Nyarko E."/>
            <person name="Jarju S."/>
            <person name="Secka A."/>
            <person name="Antonio M."/>
            <person name="Oren A."/>
            <person name="Chaudhuri R.R."/>
            <person name="La Ragione R."/>
            <person name="Hildebrand F."/>
            <person name="Pallen M.J."/>
        </authorList>
    </citation>
    <scope>NUCLEOTIDE SEQUENCE</scope>
    <source>
        <strain evidence="1">1282</strain>
    </source>
</reference>
<dbReference type="Gene3D" id="3.40.50.450">
    <property type="match status" value="1"/>
</dbReference>